<sequence>MTCCRYPSESECPAWDAWANPVAEANDPSSLVSEYAACGVWRPHTVLPFSRMSLVAYLRGWAAERLLLMGSPRRGFDSWQRRHCVGGMSTLRVWRGHQAELRGGMRGWGMVDGGPREKCFAVCDWQVVFRRGCSLTGSDSERE</sequence>
<name>A0A086LIQ4_TOXGO</name>
<reference evidence="1 2" key="1">
    <citation type="submission" date="2014-05" db="EMBL/GenBank/DDBJ databases">
        <authorList>
            <person name="Sibley D."/>
            <person name="Venepally P."/>
            <person name="Karamycheva S."/>
            <person name="Hadjithomas M."/>
            <person name="Khan A."/>
            <person name="Brunk B."/>
            <person name="Roos D."/>
            <person name="Caler E."/>
            <person name="Lorenzi H."/>
        </authorList>
    </citation>
    <scope>NUCLEOTIDE SEQUENCE [LARGE SCALE GENOMIC DNA]</scope>
    <source>
        <strain evidence="1 2">RUB</strain>
    </source>
</reference>
<dbReference type="Proteomes" id="UP000028834">
    <property type="component" value="Unassembled WGS sequence"/>
</dbReference>
<dbReference type="VEuPathDB" id="ToxoDB:TGRUB_434740"/>
<accession>A0A086LIQ4</accession>
<protein>
    <submittedName>
        <fullName evidence="1">Uncharacterized protein</fullName>
    </submittedName>
</protein>
<evidence type="ECO:0000313" key="2">
    <source>
        <dbReference type="Proteomes" id="UP000028834"/>
    </source>
</evidence>
<proteinExistence type="predicted"/>
<comment type="caution">
    <text evidence="1">The sequence shown here is derived from an EMBL/GenBank/DDBJ whole genome shotgun (WGS) entry which is preliminary data.</text>
</comment>
<gene>
    <name evidence="1" type="ORF">TGRUB_434740</name>
</gene>
<dbReference type="EMBL" id="AFYV02003252">
    <property type="protein sequence ID" value="KFG56522.1"/>
    <property type="molecule type" value="Genomic_DNA"/>
</dbReference>
<dbReference type="AlphaFoldDB" id="A0A086LIQ4"/>
<organism evidence="1 2">
    <name type="scientific">Toxoplasma gondii RUB</name>
    <dbReference type="NCBI Taxonomy" id="935652"/>
    <lineage>
        <taxon>Eukaryota</taxon>
        <taxon>Sar</taxon>
        <taxon>Alveolata</taxon>
        <taxon>Apicomplexa</taxon>
        <taxon>Conoidasida</taxon>
        <taxon>Coccidia</taxon>
        <taxon>Eucoccidiorida</taxon>
        <taxon>Eimeriorina</taxon>
        <taxon>Sarcocystidae</taxon>
        <taxon>Toxoplasma</taxon>
    </lineage>
</organism>
<evidence type="ECO:0000313" key="1">
    <source>
        <dbReference type="EMBL" id="KFG56522.1"/>
    </source>
</evidence>